<proteinExistence type="predicted"/>
<name>A0A1H3MRD2_9MICO</name>
<feature type="domain" description="AB hydrolase-1" evidence="1">
    <location>
        <begin position="34"/>
        <end position="276"/>
    </location>
</feature>
<keyword evidence="2" id="KW-0378">Hydrolase</keyword>
<dbReference type="RefSeq" id="WP_092550907.1">
    <property type="nucleotide sequence ID" value="NZ_FNPZ01000001.1"/>
</dbReference>
<dbReference type="OrthoDB" id="5902829at2"/>
<dbReference type="PANTHER" id="PTHR43798">
    <property type="entry name" value="MONOACYLGLYCEROL LIPASE"/>
    <property type="match status" value="1"/>
</dbReference>
<dbReference type="EMBL" id="FNPZ01000001">
    <property type="protein sequence ID" value="SDY79054.1"/>
    <property type="molecule type" value="Genomic_DNA"/>
</dbReference>
<dbReference type="PRINTS" id="PR00111">
    <property type="entry name" value="ABHYDROLASE"/>
</dbReference>
<protein>
    <submittedName>
        <fullName evidence="2">2-hydroxy-6-oxonona-2,4-dienedioate hydrolase/2-hydroxy-6-oxo-6-(2'-carboxyphenyl)-hexa-2,4-dienoate hydrolase</fullName>
    </submittedName>
</protein>
<dbReference type="InterPro" id="IPR029058">
    <property type="entry name" value="AB_hydrolase_fold"/>
</dbReference>
<reference evidence="2 3" key="1">
    <citation type="submission" date="2016-10" db="EMBL/GenBank/DDBJ databases">
        <authorList>
            <person name="de Groot N.N."/>
        </authorList>
    </citation>
    <scope>NUCLEOTIDE SEQUENCE [LARGE SCALE GENOMIC DNA]</scope>
    <source>
        <strain evidence="2 3">CGMCC 4.3491</strain>
    </source>
</reference>
<dbReference type="Gene3D" id="3.40.50.1820">
    <property type="entry name" value="alpha/beta hydrolase"/>
    <property type="match status" value="1"/>
</dbReference>
<dbReference type="PRINTS" id="PR00412">
    <property type="entry name" value="EPOXHYDRLASE"/>
</dbReference>
<dbReference type="GO" id="GO:0016020">
    <property type="term" value="C:membrane"/>
    <property type="evidence" value="ECO:0007669"/>
    <property type="project" value="TreeGrafter"/>
</dbReference>
<dbReference type="Proteomes" id="UP000198891">
    <property type="component" value="Unassembled WGS sequence"/>
</dbReference>
<dbReference type="InterPro" id="IPR050266">
    <property type="entry name" value="AB_hydrolase_sf"/>
</dbReference>
<dbReference type="SUPFAM" id="SSF53474">
    <property type="entry name" value="alpha/beta-Hydrolases"/>
    <property type="match status" value="1"/>
</dbReference>
<evidence type="ECO:0000313" key="3">
    <source>
        <dbReference type="Proteomes" id="UP000198891"/>
    </source>
</evidence>
<dbReference type="GO" id="GO:0016787">
    <property type="term" value="F:hydrolase activity"/>
    <property type="evidence" value="ECO:0007669"/>
    <property type="project" value="UniProtKB-KW"/>
</dbReference>
<gene>
    <name evidence="2" type="ORF">SAMN05216554_1528</name>
</gene>
<dbReference type="AlphaFoldDB" id="A0A1H3MRD2"/>
<evidence type="ECO:0000259" key="1">
    <source>
        <dbReference type="Pfam" id="PF00561"/>
    </source>
</evidence>
<dbReference type="STRING" id="381665.SAMN05216554_1528"/>
<accession>A0A1H3MRD2</accession>
<organism evidence="2 3">
    <name type="scientific">Herbiconiux ginsengi</name>
    <dbReference type="NCBI Taxonomy" id="381665"/>
    <lineage>
        <taxon>Bacteria</taxon>
        <taxon>Bacillati</taxon>
        <taxon>Actinomycetota</taxon>
        <taxon>Actinomycetes</taxon>
        <taxon>Micrococcales</taxon>
        <taxon>Microbacteriaceae</taxon>
        <taxon>Herbiconiux</taxon>
    </lineage>
</organism>
<dbReference type="InterPro" id="IPR000639">
    <property type="entry name" value="Epox_hydrolase-like"/>
</dbReference>
<keyword evidence="3" id="KW-1185">Reference proteome</keyword>
<evidence type="ECO:0000313" key="2">
    <source>
        <dbReference type="EMBL" id="SDY79054.1"/>
    </source>
</evidence>
<sequence>MSFWTDALGARIEYYDAGGWRTRALEAGDEGADVIMMGGLSGHVEGFIRNVVPLSQRGLRVHAIDVLGHGYTDKPLDVTYHAPAFTDHLLRFMDARGIAKAHIVGQSLGGWIALHTARTHPERVDKIVFATGAGVLLSDEGRKEESEKVHAAVQSVTKKAVDSPSYESVKARLEWLMADPATVTDELIRTRLAIYQLADSRLAMAKLVEEQAGEGNRRYLLGEDDLAALPQETLVIWTDKNPTTPLEVGRRASELIPNARFEVIENAGHWPMFEQPAEFNRLVGEFLAAS</sequence>
<dbReference type="PANTHER" id="PTHR43798:SF33">
    <property type="entry name" value="HYDROLASE, PUTATIVE (AFU_ORTHOLOGUE AFUA_2G14860)-RELATED"/>
    <property type="match status" value="1"/>
</dbReference>
<dbReference type="InterPro" id="IPR000073">
    <property type="entry name" value="AB_hydrolase_1"/>
</dbReference>
<dbReference type="Pfam" id="PF00561">
    <property type="entry name" value="Abhydrolase_1"/>
    <property type="match status" value="1"/>
</dbReference>